<dbReference type="GO" id="GO:0000981">
    <property type="term" value="F:DNA-binding transcription factor activity, RNA polymerase II-specific"/>
    <property type="evidence" value="ECO:0007669"/>
    <property type="project" value="InterPro"/>
</dbReference>
<evidence type="ECO:0000256" key="1">
    <source>
        <dbReference type="ARBA" id="ARBA00023015"/>
    </source>
</evidence>
<evidence type="ECO:0000313" key="7">
    <source>
        <dbReference type="EMBL" id="ALO60767.1"/>
    </source>
</evidence>
<evidence type="ECO:0000256" key="4">
    <source>
        <dbReference type="ARBA" id="ARBA00023242"/>
    </source>
</evidence>
<dbReference type="GO" id="GO:0003677">
    <property type="term" value="F:DNA binding"/>
    <property type="evidence" value="ECO:0007669"/>
    <property type="project" value="UniProtKB-KW"/>
</dbReference>
<feature type="compositionally biased region" description="Basic residues" evidence="5">
    <location>
        <begin position="94"/>
        <end position="113"/>
    </location>
</feature>
<dbReference type="InterPro" id="IPR036864">
    <property type="entry name" value="Zn2-C6_fun-type_DNA-bd_sf"/>
</dbReference>
<keyword evidence="2" id="KW-0238">DNA-binding</keyword>
<feature type="compositionally biased region" description="Basic and acidic residues" evidence="5">
    <location>
        <begin position="121"/>
        <end position="147"/>
    </location>
</feature>
<gene>
    <name evidence="7" type="ordered locus">CNI01005</name>
</gene>
<reference evidence="7 8" key="1">
    <citation type="journal article" date="2005" name="Science">
        <title>The genome of the basidiomycetous yeast and human pathogen Cryptococcus neoformans.</title>
        <authorList>
            <person name="Loftus B.J."/>
            <person name="Fung E."/>
            <person name="Roncaglia P."/>
            <person name="Rowley D."/>
            <person name="Amedeo P."/>
            <person name="Bruno D."/>
            <person name="Vamathevan J."/>
            <person name="Miranda M."/>
            <person name="Anderson I.J."/>
            <person name="Fraser J.A."/>
            <person name="Allen J.E."/>
            <person name="Bosdet I.E."/>
            <person name="Brent M.R."/>
            <person name="Chiu R."/>
            <person name="Doering T.L."/>
            <person name="Donlin M.J."/>
            <person name="D'Souza C.A."/>
            <person name="Fox D.S."/>
            <person name="Grinberg V."/>
            <person name="Fu J."/>
            <person name="Fukushima M."/>
            <person name="Haas B.J."/>
            <person name="Huang J.C."/>
            <person name="Janbon G."/>
            <person name="Jones S.J."/>
            <person name="Koo H.L."/>
            <person name="Krzywinski M.I."/>
            <person name="Kwon-Chung J.K."/>
            <person name="Lengeler K.B."/>
            <person name="Maiti R."/>
            <person name="Marra M.A."/>
            <person name="Marra R.E."/>
            <person name="Mathewson C.A."/>
            <person name="Mitchell T.G."/>
            <person name="Pertea M."/>
            <person name="Riggs F.R."/>
            <person name="Salzberg S.L."/>
            <person name="Schein J.E."/>
            <person name="Shvartsbeyn A."/>
            <person name="Shin H."/>
            <person name="Shumway M."/>
            <person name="Specht C.A."/>
            <person name="Suh B.B."/>
            <person name="Tenney A."/>
            <person name="Utterback T.R."/>
            <person name="Wickes B.L."/>
            <person name="Wortman J.R."/>
            <person name="Wye N.H."/>
            <person name="Kronstad J.W."/>
            <person name="Lodge J.K."/>
            <person name="Heitman J."/>
            <person name="Davis R.W."/>
            <person name="Fraser C.M."/>
            <person name="Hyman R.W."/>
        </authorList>
    </citation>
    <scope>NUCLEOTIDE SEQUENCE [LARGE SCALE GENOMIC DNA]</scope>
    <source>
        <strain evidence="8">JEC21 / ATCC MYA-565</strain>
    </source>
</reference>
<keyword evidence="4" id="KW-0539">Nucleus</keyword>
<keyword evidence="1" id="KW-0805">Transcription regulation</keyword>
<dbReference type="InterPro" id="IPR001138">
    <property type="entry name" value="Zn2Cys6_DnaBD"/>
</dbReference>
<dbReference type="PaxDb" id="214684-A0A0S2LIS2"/>
<dbReference type="PANTHER" id="PTHR47424:SF3">
    <property type="entry name" value="REGULATORY PROTEIN GAL4"/>
    <property type="match status" value="1"/>
</dbReference>
<dbReference type="AlphaFoldDB" id="A0A0S2LIS2"/>
<evidence type="ECO:0000256" key="2">
    <source>
        <dbReference type="ARBA" id="ARBA00023125"/>
    </source>
</evidence>
<dbReference type="PROSITE" id="PS00463">
    <property type="entry name" value="ZN2_CY6_FUNGAL_1"/>
    <property type="match status" value="1"/>
</dbReference>
<dbReference type="InterPro" id="IPR051127">
    <property type="entry name" value="Fungal_SecMet_Regulators"/>
</dbReference>
<evidence type="ECO:0000256" key="3">
    <source>
        <dbReference type="ARBA" id="ARBA00023163"/>
    </source>
</evidence>
<dbReference type="PANTHER" id="PTHR47424">
    <property type="entry name" value="REGULATORY PROTEIN GAL4"/>
    <property type="match status" value="1"/>
</dbReference>
<dbReference type="InParanoid" id="A0A0S2LIS2"/>
<dbReference type="EMBL" id="AE017349">
    <property type="protein sequence ID" value="ALO60767.1"/>
    <property type="molecule type" value="Genomic_DNA"/>
</dbReference>
<dbReference type="Proteomes" id="UP000002149">
    <property type="component" value="Chromosome 9"/>
</dbReference>
<keyword evidence="3" id="KW-0804">Transcription</keyword>
<dbReference type="RefSeq" id="XP_024514402.1">
    <property type="nucleotide sequence ID" value="XM_024658729.1"/>
</dbReference>
<feature type="region of interest" description="Disordered" evidence="5">
    <location>
        <begin position="45"/>
        <end position="154"/>
    </location>
</feature>
<organism evidence="7 8">
    <name type="scientific">Cryptococcus deneoformans (strain JEC21 / ATCC MYA-565)</name>
    <name type="common">Cryptococcus neoformans var. neoformans serotype D</name>
    <dbReference type="NCBI Taxonomy" id="214684"/>
    <lineage>
        <taxon>Eukaryota</taxon>
        <taxon>Fungi</taxon>
        <taxon>Dikarya</taxon>
        <taxon>Basidiomycota</taxon>
        <taxon>Agaricomycotina</taxon>
        <taxon>Tremellomycetes</taxon>
        <taxon>Tremellales</taxon>
        <taxon>Cryptococcaceae</taxon>
        <taxon>Cryptococcus</taxon>
        <taxon>Cryptococcus neoformans species complex</taxon>
    </lineage>
</organism>
<dbReference type="SMART" id="SM00066">
    <property type="entry name" value="GAL4"/>
    <property type="match status" value="1"/>
</dbReference>
<evidence type="ECO:0000313" key="8">
    <source>
        <dbReference type="Proteomes" id="UP000002149"/>
    </source>
</evidence>
<accession>A0A0S2LIS2</accession>
<dbReference type="GeneID" id="36393032"/>
<dbReference type="SUPFAM" id="SSF57701">
    <property type="entry name" value="Zn2/Cys6 DNA-binding domain"/>
    <property type="match status" value="1"/>
</dbReference>
<feature type="domain" description="Zn(2)-C6 fungal-type" evidence="6">
    <location>
        <begin position="157"/>
        <end position="186"/>
    </location>
</feature>
<protein>
    <recommendedName>
        <fullName evidence="6">Zn(2)-C6 fungal-type domain-containing protein</fullName>
    </recommendedName>
</protein>
<name>A0A0S2LIS2_CRYD1</name>
<dbReference type="KEGG" id="cne:CNI01005"/>
<feature type="compositionally biased region" description="Polar residues" evidence="5">
    <location>
        <begin position="45"/>
        <end position="60"/>
    </location>
</feature>
<evidence type="ECO:0000256" key="5">
    <source>
        <dbReference type="SAM" id="MobiDB-lite"/>
    </source>
</evidence>
<proteinExistence type="predicted"/>
<sequence>MAFPYHNVTFCGFGGHVPFLHQNLPPSTPPLQSEGLELSLPKLSNPHQALNLGSTLTPSTAEDRPPDSTHHPESTSALSNHQPPMHHDEDLMMKPKRKRGRPRGSKSRIRTTRPSRNTGRVKAESKAEPPRRKGVKDLQRSKDEAKKRERRRRAYEACTHCRYRRQKCDEGVPCSLCRKDQKACIYLTKLPTELVEMARKRRYSPQTVPPILLFHMQRKSSETEIHLPTSSTNTALDFPPVKSAEPAHTSVGEDNTGDFNDMEVGNAVVSRSIRKSFGEYSGSEPELMTPAAAPRMELSMAAHLPDHSPPQLWEANCIFRRQVQEPAPEPITLPTQPGPLYEFNPGVSSGSIMELFSDGPQALSVAVDEFEWCTEPSRASAVDSGLNLDTNMVASPGFDDNLNQGIDFSGSLGVYWRE</sequence>
<keyword evidence="8" id="KW-1185">Reference proteome</keyword>
<dbReference type="Gene3D" id="4.10.240.10">
    <property type="entry name" value="Zn(2)-C6 fungal-type DNA-binding domain"/>
    <property type="match status" value="1"/>
</dbReference>
<dbReference type="CDD" id="cd00067">
    <property type="entry name" value="GAL4"/>
    <property type="match status" value="1"/>
</dbReference>
<dbReference type="PROSITE" id="PS50048">
    <property type="entry name" value="ZN2_CY6_FUNGAL_2"/>
    <property type="match status" value="1"/>
</dbReference>
<feature type="compositionally biased region" description="Basic and acidic residues" evidence="5">
    <location>
        <begin position="61"/>
        <end position="73"/>
    </location>
</feature>
<feature type="region of interest" description="Disordered" evidence="5">
    <location>
        <begin position="223"/>
        <end position="261"/>
    </location>
</feature>
<dbReference type="GO" id="GO:0008270">
    <property type="term" value="F:zinc ion binding"/>
    <property type="evidence" value="ECO:0007669"/>
    <property type="project" value="InterPro"/>
</dbReference>
<evidence type="ECO:0000259" key="6">
    <source>
        <dbReference type="PROSITE" id="PS50048"/>
    </source>
</evidence>
<dbReference type="VEuPathDB" id="FungiDB:CNI01005"/>
<dbReference type="Pfam" id="PF00172">
    <property type="entry name" value="Zn_clus"/>
    <property type="match status" value="1"/>
</dbReference>
<dbReference type="OrthoDB" id="2571985at2759"/>